<name>A0A1F6T4B8_9PROT</name>
<dbReference type="Pfam" id="PF04143">
    <property type="entry name" value="Sulf_transp"/>
    <property type="match status" value="1"/>
</dbReference>
<comment type="subcellular location">
    <subcellularLocation>
        <location evidence="1">Cell inner membrane</location>
        <topology evidence="1">Multi-pass membrane protein</topology>
    </subcellularLocation>
</comment>
<protein>
    <submittedName>
        <fullName evidence="10">Uncharacterized protein</fullName>
    </submittedName>
</protein>
<keyword evidence="7 9" id="KW-0472">Membrane</keyword>
<evidence type="ECO:0000256" key="3">
    <source>
        <dbReference type="ARBA" id="ARBA00022475"/>
    </source>
</evidence>
<gene>
    <name evidence="10" type="ORF">A2140_02625</name>
</gene>
<feature type="transmembrane region" description="Helical" evidence="9">
    <location>
        <begin position="6"/>
        <end position="24"/>
    </location>
</feature>
<evidence type="ECO:0000256" key="7">
    <source>
        <dbReference type="ARBA" id="ARBA00023136"/>
    </source>
</evidence>
<evidence type="ECO:0000256" key="1">
    <source>
        <dbReference type="ARBA" id="ARBA00004429"/>
    </source>
</evidence>
<dbReference type="PANTHER" id="PTHR30574:SF1">
    <property type="entry name" value="SULPHUR TRANSPORT DOMAIN-CONTAINING PROTEIN"/>
    <property type="match status" value="1"/>
</dbReference>
<dbReference type="PANTHER" id="PTHR30574">
    <property type="entry name" value="INNER MEMBRANE PROTEIN YEDE"/>
    <property type="match status" value="1"/>
</dbReference>
<keyword evidence="5 9" id="KW-0812">Transmembrane</keyword>
<dbReference type="GO" id="GO:0005886">
    <property type="term" value="C:plasma membrane"/>
    <property type="evidence" value="ECO:0007669"/>
    <property type="project" value="UniProtKB-SubCell"/>
</dbReference>
<evidence type="ECO:0000256" key="9">
    <source>
        <dbReference type="SAM" id="Phobius"/>
    </source>
</evidence>
<evidence type="ECO:0000313" key="11">
    <source>
        <dbReference type="Proteomes" id="UP000178379"/>
    </source>
</evidence>
<feature type="transmembrane region" description="Helical" evidence="9">
    <location>
        <begin position="188"/>
        <end position="206"/>
    </location>
</feature>
<accession>A0A1F6T4B8</accession>
<organism evidence="10 11">
    <name type="scientific">Candidatus Muproteobacteria bacterium RBG_16_62_13</name>
    <dbReference type="NCBI Taxonomy" id="1817756"/>
    <lineage>
        <taxon>Bacteria</taxon>
        <taxon>Pseudomonadati</taxon>
        <taxon>Pseudomonadota</taxon>
        <taxon>Candidatus Muproteobacteria</taxon>
    </lineage>
</organism>
<dbReference type="Proteomes" id="UP000178379">
    <property type="component" value="Unassembled WGS sequence"/>
</dbReference>
<dbReference type="STRING" id="1817756.A2140_02625"/>
<proteinExistence type="inferred from homology"/>
<feature type="transmembrane region" description="Helical" evidence="9">
    <location>
        <begin position="218"/>
        <end position="235"/>
    </location>
</feature>
<dbReference type="InterPro" id="IPR007272">
    <property type="entry name" value="Sulf_transp_TsuA/YedE"/>
</dbReference>
<evidence type="ECO:0000256" key="4">
    <source>
        <dbReference type="ARBA" id="ARBA00022519"/>
    </source>
</evidence>
<evidence type="ECO:0000256" key="2">
    <source>
        <dbReference type="ARBA" id="ARBA00022448"/>
    </source>
</evidence>
<feature type="transmembrane region" description="Helical" evidence="9">
    <location>
        <begin position="283"/>
        <end position="304"/>
    </location>
</feature>
<evidence type="ECO:0000256" key="8">
    <source>
        <dbReference type="ARBA" id="ARBA00035655"/>
    </source>
</evidence>
<evidence type="ECO:0000313" key="10">
    <source>
        <dbReference type="EMBL" id="OGI39994.1"/>
    </source>
</evidence>
<dbReference type="AlphaFoldDB" id="A0A1F6T4B8"/>
<feature type="transmembrane region" description="Helical" evidence="9">
    <location>
        <begin position="87"/>
        <end position="108"/>
    </location>
</feature>
<keyword evidence="3" id="KW-1003">Cell membrane</keyword>
<feature type="transmembrane region" description="Helical" evidence="9">
    <location>
        <begin position="324"/>
        <end position="345"/>
    </location>
</feature>
<comment type="caution">
    <text evidence="10">The sequence shown here is derived from an EMBL/GenBank/DDBJ whole genome shotgun (WGS) entry which is preliminary data.</text>
</comment>
<reference evidence="10 11" key="1">
    <citation type="journal article" date="2016" name="Nat. Commun.">
        <title>Thousands of microbial genomes shed light on interconnected biogeochemical processes in an aquifer system.</title>
        <authorList>
            <person name="Anantharaman K."/>
            <person name="Brown C.T."/>
            <person name="Hug L.A."/>
            <person name="Sharon I."/>
            <person name="Castelle C.J."/>
            <person name="Probst A.J."/>
            <person name="Thomas B.C."/>
            <person name="Singh A."/>
            <person name="Wilkins M.J."/>
            <person name="Karaoz U."/>
            <person name="Brodie E.L."/>
            <person name="Williams K.H."/>
            <person name="Hubbard S.S."/>
            <person name="Banfield J.F."/>
        </authorList>
    </citation>
    <scope>NUCLEOTIDE SEQUENCE [LARGE SCALE GENOMIC DNA]</scope>
</reference>
<evidence type="ECO:0000256" key="6">
    <source>
        <dbReference type="ARBA" id="ARBA00022989"/>
    </source>
</evidence>
<keyword evidence="4" id="KW-0997">Cell inner membrane</keyword>
<feature type="transmembrane region" description="Helical" evidence="9">
    <location>
        <begin position="49"/>
        <end position="67"/>
    </location>
</feature>
<dbReference type="EMBL" id="MFSQ01000075">
    <property type="protein sequence ID" value="OGI39994.1"/>
    <property type="molecule type" value="Genomic_DNA"/>
</dbReference>
<feature type="transmembrane region" description="Helical" evidence="9">
    <location>
        <begin position="351"/>
        <end position="370"/>
    </location>
</feature>
<keyword evidence="6 9" id="KW-1133">Transmembrane helix</keyword>
<sequence length="379" mass="40419">MEFNIHVQVLLSVFVIAMIMGAVVNKTNFCTMGAVSDWVNMEDKGRLRAWMLAISVAMVGVLVLEAMGKIKLPGNSFPPYRTENFAWLRYLLGGVMFGVGMTLGSGCGNKTLVRIGGGNLKSLVMLALFAAPAAYLMLWGSIGDSGFYDVVFGGWINPTTVELGKYGIHSQDLGALAAGATGIKDVTVLRLVIGGLIAAGFLYFVFKSADFRGNRDNILSGVVIGAAVVLGWWITGGSIGSEWKEFADFQPKVPSRVAVQSYTFISPMGDTVRYLSDPGKFQYINFGIMALTGVIAGSLLYALITRTFRIEWFVNFKDFAAHAIGGLLMGFGGVLSMGCTIGQGVTGFSTLAVGSILTFLAIIAGSAVTMKIQYKMMGG</sequence>
<comment type="similarity">
    <text evidence="8">Belongs to the TsuA/YedE (TC 9.B.102) family.</text>
</comment>
<keyword evidence="2" id="KW-0813">Transport</keyword>
<feature type="transmembrane region" description="Helical" evidence="9">
    <location>
        <begin position="120"/>
        <end position="142"/>
    </location>
</feature>
<evidence type="ECO:0000256" key="5">
    <source>
        <dbReference type="ARBA" id="ARBA00022692"/>
    </source>
</evidence>